<reference evidence="4" key="1">
    <citation type="submission" date="2025-08" db="UniProtKB">
        <authorList>
            <consortium name="Ensembl"/>
        </authorList>
    </citation>
    <scope>IDENTIFICATION</scope>
</reference>
<accession>A0A8C8HK18</accession>
<dbReference type="Ensembl" id="ENSOTST00005072149.2">
    <property type="protein sequence ID" value="ENSOTSP00005066440.2"/>
    <property type="gene ID" value="ENSOTSG00005031690.2"/>
</dbReference>
<dbReference type="PROSITE" id="PS50158">
    <property type="entry name" value="ZF_CCHC"/>
    <property type="match status" value="1"/>
</dbReference>
<feature type="region of interest" description="Disordered" evidence="2">
    <location>
        <begin position="417"/>
        <end position="439"/>
    </location>
</feature>
<keyword evidence="1" id="KW-0863">Zinc-finger</keyword>
<dbReference type="AlphaFoldDB" id="A0A8C8HK18"/>
<dbReference type="GO" id="GO:0008270">
    <property type="term" value="F:zinc ion binding"/>
    <property type="evidence" value="ECO:0007669"/>
    <property type="project" value="UniProtKB-KW"/>
</dbReference>
<dbReference type="PANTHER" id="PTHR16195:SF16">
    <property type="entry name" value="ZINC FINGER CCHC DOMAIN-CONTAINING PROTEIN 14"/>
    <property type="match status" value="1"/>
</dbReference>
<dbReference type="Pfam" id="PF00098">
    <property type="entry name" value="zf-CCHC"/>
    <property type="match status" value="1"/>
</dbReference>
<proteinExistence type="predicted"/>
<dbReference type="InterPro" id="IPR058599">
    <property type="entry name" value="PHAT_Smg/ZCCHC2-like"/>
</dbReference>
<name>A0A8C8HK18_ONCTS</name>
<dbReference type="InterPro" id="IPR001878">
    <property type="entry name" value="Znf_CCHC"/>
</dbReference>
<dbReference type="SMART" id="SM00343">
    <property type="entry name" value="ZnF_C2HC"/>
    <property type="match status" value="1"/>
</dbReference>
<keyword evidence="1" id="KW-0479">Metal-binding</keyword>
<reference evidence="4" key="2">
    <citation type="submission" date="2025-09" db="UniProtKB">
        <authorList>
            <consortium name="Ensembl"/>
        </authorList>
    </citation>
    <scope>IDENTIFICATION</scope>
</reference>
<dbReference type="GeneID" id="112218431"/>
<dbReference type="PANTHER" id="PTHR16195">
    <property type="entry name" value="ZINC FINGER CCHC DOMAIN CONTAINING PROTEIN"/>
    <property type="match status" value="1"/>
</dbReference>
<sequence length="995" mass="106570">MVENRCSVQREGVYHWFSILNSAQRAEFLCGLLDLCVPIELRFLGSCLEDLARKDYHSLRDAEIKANNPADLSNLTNITDDVVRSKLLISLALLNSDNRDAAGVLFRTLTHIDSVINNYGLQLNDGRTGEQFLLLFTMASNHPAFSFHQKQVLRQELTQIQEILQVTCGEQQAGTGALATLSPATSIPTYITAPTLNSSQTGCPCCHKTLHREDGAERVDEGIGPEPMPHMTSLSCKELPVKVHVGKPSKVNIERIELSGVTHKGEKPSEYMLEVTWSDSSVSTVSRTHQEVLNFLSQVSQLFPDEGLEKFLLQSLGLDQTSELDPRCLTVLPAHILKHYQAELFFSTATIALSPPPTTSLGCLFQYRGANRALCGVASIQTVMSVHNSIQTRSPTQLPPQGTVPILPPGGVGVAGGDNAFPPGHLQNPGPPLQSSPEQNGILDWLRKLRLHKYYPVFKQLTMEEFLGLTEEDLNKYDLTQGAKKKLKTQLELQKEKMEKRYMLSQFPVSCSGIARVTPSSHIGPVAHVYSSSNTELCVEVETGVHPLTRDSSSSSGYSSAPSSPMTPHSLSLSREGAFNRAKEPHRRMESGQELGEKDRTYVLLNSTVTTGPSRPTAQVLPVQNDPTPCPSHMSLPPPSLSLQSPGRILGSPCKPRLPPFCPDERAKPLGSGVAVGVRLERVFPGLSVDSMGSPPLRQDSAGPRGPSGVTVLRSPPVLMVDTSSALTTTSNTLHHVSHPPLHLQVSPSLRHTGHYPYPYSSASSSPSSSSPASKLAFPSVGGIHMGTASSVPMAAVPGNTYCVNSRSAVQPSSSPTSTDTSSYAVTSGSTPTSSVCVCSSCGCSGNCGSYGALPASYAGYFQHPFSGTSVFPLGPLLHLSPLLAGSSTATPFPYPLVAPPLYNSSVSHSHDTQGQQGLILPPMQGFLGAGANVHKPHGGVGNGGHRKPGSLSCYNCGVTGHRAQECKQPPMDAAQQGTFRLKYAPKSDSQDSGD</sequence>
<feature type="region of interest" description="Disordered" evidence="2">
    <location>
        <begin position="968"/>
        <end position="995"/>
    </location>
</feature>
<evidence type="ECO:0000313" key="4">
    <source>
        <dbReference type="Ensembl" id="ENSOTSP00005066440.2"/>
    </source>
</evidence>
<keyword evidence="5" id="KW-1185">Reference proteome</keyword>
<organism evidence="4 5">
    <name type="scientific">Oncorhynchus tshawytscha</name>
    <name type="common">Chinook salmon</name>
    <name type="synonym">Salmo tshawytscha</name>
    <dbReference type="NCBI Taxonomy" id="74940"/>
    <lineage>
        <taxon>Eukaryota</taxon>
        <taxon>Metazoa</taxon>
        <taxon>Chordata</taxon>
        <taxon>Craniata</taxon>
        <taxon>Vertebrata</taxon>
        <taxon>Euteleostomi</taxon>
        <taxon>Actinopterygii</taxon>
        <taxon>Neopterygii</taxon>
        <taxon>Teleostei</taxon>
        <taxon>Protacanthopterygii</taxon>
        <taxon>Salmoniformes</taxon>
        <taxon>Salmonidae</taxon>
        <taxon>Salmoninae</taxon>
        <taxon>Oncorhynchus</taxon>
    </lineage>
</organism>
<dbReference type="RefSeq" id="XP_024234985.2">
    <property type="nucleotide sequence ID" value="XM_024379217.2"/>
</dbReference>
<feature type="compositionally biased region" description="Low complexity" evidence="2">
    <location>
        <begin position="552"/>
        <end position="564"/>
    </location>
</feature>
<keyword evidence="1" id="KW-0862">Zinc</keyword>
<evidence type="ECO:0000256" key="2">
    <source>
        <dbReference type="SAM" id="MobiDB-lite"/>
    </source>
</evidence>
<feature type="region of interest" description="Disordered" evidence="2">
    <location>
        <begin position="691"/>
        <end position="713"/>
    </location>
</feature>
<protein>
    <recommendedName>
        <fullName evidence="3">CCHC-type domain-containing protein</fullName>
    </recommendedName>
</protein>
<feature type="region of interest" description="Disordered" evidence="2">
    <location>
        <begin position="548"/>
        <end position="600"/>
    </location>
</feature>
<dbReference type="GO" id="GO:0003676">
    <property type="term" value="F:nucleic acid binding"/>
    <property type="evidence" value="ECO:0007669"/>
    <property type="project" value="InterPro"/>
</dbReference>
<evidence type="ECO:0000256" key="1">
    <source>
        <dbReference type="PROSITE-ProRule" id="PRU00047"/>
    </source>
</evidence>
<evidence type="ECO:0000313" key="5">
    <source>
        <dbReference type="Proteomes" id="UP000694402"/>
    </source>
</evidence>
<dbReference type="InterPro" id="IPR042344">
    <property type="entry name" value="ZCCHC14"/>
</dbReference>
<dbReference type="Pfam" id="PF26034">
    <property type="entry name" value="PHAT_SMAUG"/>
    <property type="match status" value="1"/>
</dbReference>
<dbReference type="GeneTree" id="ENSGT00520000055637"/>
<dbReference type="InterPro" id="IPR057327">
    <property type="entry name" value="Vts1_dom"/>
</dbReference>
<dbReference type="Pfam" id="PF25479">
    <property type="entry name" value="Vts1"/>
    <property type="match status" value="1"/>
</dbReference>
<dbReference type="Proteomes" id="UP000694402">
    <property type="component" value="Unassembled WGS sequence"/>
</dbReference>
<feature type="compositionally biased region" description="Basic and acidic residues" evidence="2">
    <location>
        <begin position="581"/>
        <end position="600"/>
    </location>
</feature>
<feature type="domain" description="CCHC-type" evidence="3">
    <location>
        <begin position="954"/>
        <end position="969"/>
    </location>
</feature>
<evidence type="ECO:0000259" key="3">
    <source>
        <dbReference type="PROSITE" id="PS50158"/>
    </source>
</evidence>
<gene>
    <name evidence="4" type="primary">ZCCHC14</name>
</gene>